<dbReference type="OrthoDB" id="106838at2"/>
<feature type="transmembrane region" description="Helical" evidence="7">
    <location>
        <begin position="220"/>
        <end position="239"/>
    </location>
</feature>
<comment type="similarity">
    <text evidence="2">Belongs to the autoinducer-2 exporter (AI-2E) (TC 2.A.86) family.</text>
</comment>
<feature type="transmembrane region" description="Helical" evidence="7">
    <location>
        <begin position="280"/>
        <end position="302"/>
    </location>
</feature>
<dbReference type="Proteomes" id="UP000322822">
    <property type="component" value="Chromosome 2"/>
</dbReference>
<evidence type="ECO:0000256" key="5">
    <source>
        <dbReference type="ARBA" id="ARBA00023136"/>
    </source>
</evidence>
<name>A0A5P2HB62_9BURK</name>
<keyword evidence="5 7" id="KW-0472">Membrane</keyword>
<feature type="transmembrane region" description="Helical" evidence="7">
    <location>
        <begin position="322"/>
        <end position="344"/>
    </location>
</feature>
<organism evidence="8 9">
    <name type="scientific">Cupriavidus pauculus</name>
    <dbReference type="NCBI Taxonomy" id="82633"/>
    <lineage>
        <taxon>Bacteria</taxon>
        <taxon>Pseudomonadati</taxon>
        <taxon>Pseudomonadota</taxon>
        <taxon>Betaproteobacteria</taxon>
        <taxon>Burkholderiales</taxon>
        <taxon>Burkholderiaceae</taxon>
        <taxon>Cupriavidus</taxon>
    </lineage>
</organism>
<dbReference type="InterPro" id="IPR002549">
    <property type="entry name" value="AI-2E-like"/>
</dbReference>
<evidence type="ECO:0000256" key="2">
    <source>
        <dbReference type="ARBA" id="ARBA00009773"/>
    </source>
</evidence>
<proteinExistence type="inferred from homology"/>
<dbReference type="EMBL" id="CP044067">
    <property type="protein sequence ID" value="QET04300.1"/>
    <property type="molecule type" value="Genomic_DNA"/>
</dbReference>
<gene>
    <name evidence="8" type="ORF">FOB72_19340</name>
</gene>
<comment type="subcellular location">
    <subcellularLocation>
        <location evidence="1">Membrane</location>
        <topology evidence="1">Multi-pass membrane protein</topology>
    </subcellularLocation>
</comment>
<evidence type="ECO:0000256" key="4">
    <source>
        <dbReference type="ARBA" id="ARBA00022989"/>
    </source>
</evidence>
<evidence type="ECO:0000313" key="8">
    <source>
        <dbReference type="EMBL" id="QET04300.1"/>
    </source>
</evidence>
<feature type="transmembrane region" description="Helical" evidence="7">
    <location>
        <begin position="67"/>
        <end position="89"/>
    </location>
</feature>
<evidence type="ECO:0000256" key="1">
    <source>
        <dbReference type="ARBA" id="ARBA00004141"/>
    </source>
</evidence>
<dbReference type="GO" id="GO:0016020">
    <property type="term" value="C:membrane"/>
    <property type="evidence" value="ECO:0007669"/>
    <property type="project" value="UniProtKB-SubCell"/>
</dbReference>
<feature type="transmembrane region" description="Helical" evidence="7">
    <location>
        <begin position="163"/>
        <end position="180"/>
    </location>
</feature>
<keyword evidence="3 7" id="KW-0812">Transmembrane</keyword>
<keyword evidence="4 7" id="KW-1133">Transmembrane helix</keyword>
<dbReference type="Pfam" id="PF01594">
    <property type="entry name" value="AI-2E_transport"/>
    <property type="match status" value="1"/>
</dbReference>
<dbReference type="PANTHER" id="PTHR21716">
    <property type="entry name" value="TRANSMEMBRANE PROTEIN"/>
    <property type="match status" value="1"/>
</dbReference>
<feature type="transmembrane region" description="Helical" evidence="7">
    <location>
        <begin position="245"/>
        <end position="273"/>
    </location>
</feature>
<feature type="transmembrane region" description="Helical" evidence="7">
    <location>
        <begin position="15"/>
        <end position="47"/>
    </location>
</feature>
<protein>
    <submittedName>
        <fullName evidence="8">AI-2E family transporter</fullName>
    </submittedName>
</protein>
<sequence length="386" mass="41617">MAEPTGSTGLHHKTFLLLLAAVTIAFFWILLPFYGAVFWGAVLAIIFAPLQRRLVAALHGRANIASLLTLLLVLLLVILPLTLIAISLVNEGMNLYESIKSGQINFGVYFQRAVDALPPYFRDLLSRFDVQSLSDLQQKLSASAMQTSQFLATRALSIGQNTAHLLIGFGIMMYLLFFLLRDGPQLSRRVRIAVPLSASHKQHLIKKFTMVVRATVKGNIAVAVVQGSLGGVIFAILGIQGSMLWGAIMAFLSLLPAVGAALIWLPVAVYFLLTGDLVKGFVLIGFGTLVIGMVDNVLRPILVGKDTQMPDYVVLISTLGGMALFGLNGFVIGPLVAALFIACWDLHSIGEGAPPETLREEAQGGPARAEAQEARLRAEKDRATAD</sequence>
<reference evidence="8 9" key="1">
    <citation type="submission" date="2019-09" db="EMBL/GenBank/DDBJ databases">
        <title>FDA dAtabase for Regulatory Grade micrObial Sequences (FDA-ARGOS): Supporting development and validation of Infectious Disease Dx tests.</title>
        <authorList>
            <person name="Sciortino C."/>
            <person name="Tallon L."/>
            <person name="Sadzewicz L."/>
            <person name="Vavikolanu K."/>
            <person name="Mehta A."/>
            <person name="Aluvathingal J."/>
            <person name="Nadendla S."/>
            <person name="Nandy P."/>
            <person name="Geyer C."/>
            <person name="Yan Y."/>
            <person name="Sichtig H."/>
        </authorList>
    </citation>
    <scope>NUCLEOTIDE SEQUENCE [LARGE SCALE GENOMIC DNA]</scope>
    <source>
        <strain evidence="8 9">FDAARGOS_664</strain>
    </source>
</reference>
<dbReference type="PANTHER" id="PTHR21716:SF4">
    <property type="entry name" value="TRANSMEMBRANE PROTEIN 245"/>
    <property type="match status" value="1"/>
</dbReference>
<accession>A0A5P2HB62</accession>
<dbReference type="RefSeq" id="WP_150374362.1">
    <property type="nucleotide sequence ID" value="NZ_CP044067.1"/>
</dbReference>
<evidence type="ECO:0000256" key="3">
    <source>
        <dbReference type="ARBA" id="ARBA00022692"/>
    </source>
</evidence>
<dbReference type="AlphaFoldDB" id="A0A5P2HB62"/>
<feature type="region of interest" description="Disordered" evidence="6">
    <location>
        <begin position="355"/>
        <end position="386"/>
    </location>
</feature>
<evidence type="ECO:0000256" key="6">
    <source>
        <dbReference type="SAM" id="MobiDB-lite"/>
    </source>
</evidence>
<evidence type="ECO:0000313" key="9">
    <source>
        <dbReference type="Proteomes" id="UP000322822"/>
    </source>
</evidence>
<feature type="compositionally biased region" description="Basic and acidic residues" evidence="6">
    <location>
        <begin position="370"/>
        <end position="386"/>
    </location>
</feature>
<evidence type="ECO:0000256" key="7">
    <source>
        <dbReference type="SAM" id="Phobius"/>
    </source>
</evidence>